<feature type="transmembrane region" description="Helical" evidence="2">
    <location>
        <begin position="21"/>
        <end position="44"/>
    </location>
</feature>
<keyword evidence="2" id="KW-1133">Transmembrane helix</keyword>
<dbReference type="Proteomes" id="UP000664835">
    <property type="component" value="Unassembled WGS sequence"/>
</dbReference>
<comment type="caution">
    <text evidence="3">The sequence shown here is derived from an EMBL/GenBank/DDBJ whole genome shotgun (WGS) entry which is preliminary data.</text>
</comment>
<evidence type="ECO:0000313" key="4">
    <source>
        <dbReference type="Proteomes" id="UP000664835"/>
    </source>
</evidence>
<accession>A0ABS3Q306</accession>
<protein>
    <submittedName>
        <fullName evidence="3">DUF3087 family protein</fullName>
    </submittedName>
</protein>
<proteinExistence type="predicted"/>
<evidence type="ECO:0000256" key="2">
    <source>
        <dbReference type="SAM" id="Phobius"/>
    </source>
</evidence>
<dbReference type="RefSeq" id="WP_208148147.1">
    <property type="nucleotide sequence ID" value="NZ_JAGETV010000004.1"/>
</dbReference>
<feature type="coiled-coil region" evidence="1">
    <location>
        <begin position="129"/>
        <end position="163"/>
    </location>
</feature>
<keyword evidence="1" id="KW-0175">Coiled coil</keyword>
<dbReference type="EMBL" id="JAGETV010000004">
    <property type="protein sequence ID" value="MBO1926702.1"/>
    <property type="molecule type" value="Genomic_DNA"/>
</dbReference>
<keyword evidence="2" id="KW-0472">Membrane</keyword>
<organism evidence="3 4">
    <name type="scientific">Thiomicrorhabdus marina</name>
    <dbReference type="NCBI Taxonomy" id="2818442"/>
    <lineage>
        <taxon>Bacteria</taxon>
        <taxon>Pseudomonadati</taxon>
        <taxon>Pseudomonadota</taxon>
        <taxon>Gammaproteobacteria</taxon>
        <taxon>Thiotrichales</taxon>
        <taxon>Piscirickettsiaceae</taxon>
        <taxon>Thiomicrorhabdus</taxon>
    </lineage>
</organism>
<keyword evidence="4" id="KW-1185">Reference proteome</keyword>
<evidence type="ECO:0000313" key="3">
    <source>
        <dbReference type="EMBL" id="MBO1926702.1"/>
    </source>
</evidence>
<sequence length="177" mass="20601">MFSIEPIDPKVYRTKSRNATLVMLGIFIVIGFIFASLSVHYLSPYNSNKLVLNFLGAFVGLMITAFIVKKFMADKPIMAEAMYGFRLKRNLMHVTNRLRHVQEAVQNGDQQAMKILRFYHLGLTQMHKFEQNSSALLDLEVEKRELEQKMHELGLELEQIEFDPEWVQAYAEDKIED</sequence>
<feature type="transmembrane region" description="Helical" evidence="2">
    <location>
        <begin position="50"/>
        <end position="68"/>
    </location>
</feature>
<dbReference type="InterPro" id="IPR021438">
    <property type="entry name" value="DUF3087"/>
</dbReference>
<keyword evidence="2" id="KW-0812">Transmembrane</keyword>
<reference evidence="3 4" key="1">
    <citation type="submission" date="2021-03" db="EMBL/GenBank/DDBJ databases">
        <title>Thiomicrorhabdus sp.nov.,novel sulfur-oxidizing bacteria isolated from coastal sediment.</title>
        <authorList>
            <person name="Liu X."/>
        </authorList>
    </citation>
    <scope>NUCLEOTIDE SEQUENCE [LARGE SCALE GENOMIC DNA]</scope>
    <source>
        <strain evidence="3 4">6S2-11</strain>
    </source>
</reference>
<name>A0ABS3Q306_9GAMM</name>
<dbReference type="Pfam" id="PF11286">
    <property type="entry name" value="DUF3087"/>
    <property type="match status" value="1"/>
</dbReference>
<gene>
    <name evidence="3" type="ORF">J3998_03865</name>
</gene>
<evidence type="ECO:0000256" key="1">
    <source>
        <dbReference type="SAM" id="Coils"/>
    </source>
</evidence>